<dbReference type="EMBL" id="GBBM01007900">
    <property type="protein sequence ID" value="JAC27518.1"/>
    <property type="molecule type" value="mRNA"/>
</dbReference>
<name>A0A023G3S6_AMBTT</name>
<dbReference type="AlphaFoldDB" id="A0A023G3S6"/>
<reference evidence="2" key="1">
    <citation type="submission" date="2014-03" db="EMBL/GenBank/DDBJ databases">
        <title>The sialotranscriptome of Amblyomma triste, Amblyomma parvum and Amblyomma cajennense ticks, uncovered by 454-based RNA-seq.</title>
        <authorList>
            <person name="Garcia G.R."/>
            <person name="Gardinassi L.G."/>
            <person name="Ribeiro J.M."/>
            <person name="Anatriello E."/>
            <person name="Ferreira B.R."/>
            <person name="Moreira H.N."/>
            <person name="Mafra C."/>
            <person name="Olegario M.M."/>
            <person name="Szabo P.J."/>
            <person name="Miranda-Santos I.K."/>
            <person name="Maruyama S.R."/>
        </authorList>
    </citation>
    <scope>NUCLEOTIDE SEQUENCE</scope>
    <source>
        <strain evidence="2">Mato Grasso do Sul</strain>
        <tissue evidence="2">Salivary glands</tissue>
    </source>
</reference>
<proteinExistence type="evidence at transcript level"/>
<evidence type="ECO:0000256" key="1">
    <source>
        <dbReference type="SAM" id="SignalP"/>
    </source>
</evidence>
<sequence>MNVLLCVPLFTFMHCQTDSPPSEEHCCAVIIYLGVWPIHIDMLAGFMLLHQSQHGTLDGDKIYSEVANTCRLLCLLHDSPVIHWVENLLKA</sequence>
<feature type="signal peptide" evidence="1">
    <location>
        <begin position="1"/>
        <end position="17"/>
    </location>
</feature>
<organism evidence="2">
    <name type="scientific">Amblyomma triste</name>
    <name type="common">Neotropical tick</name>
    <dbReference type="NCBI Taxonomy" id="251400"/>
    <lineage>
        <taxon>Eukaryota</taxon>
        <taxon>Metazoa</taxon>
        <taxon>Ecdysozoa</taxon>
        <taxon>Arthropoda</taxon>
        <taxon>Chelicerata</taxon>
        <taxon>Arachnida</taxon>
        <taxon>Acari</taxon>
        <taxon>Parasitiformes</taxon>
        <taxon>Ixodida</taxon>
        <taxon>Ixodoidea</taxon>
        <taxon>Ixodidae</taxon>
        <taxon>Amblyomminae</taxon>
        <taxon>Amblyomma</taxon>
    </lineage>
</organism>
<evidence type="ECO:0000313" key="2">
    <source>
        <dbReference type="EMBL" id="JAC27518.1"/>
    </source>
</evidence>
<feature type="chain" id="PRO_5001520555" evidence="1">
    <location>
        <begin position="18"/>
        <end position="91"/>
    </location>
</feature>
<keyword evidence="1" id="KW-0732">Signal</keyword>
<accession>A0A023G3S6</accession>
<protein>
    <submittedName>
        <fullName evidence="2">Putative secreted protein</fullName>
    </submittedName>
</protein>